<protein>
    <submittedName>
        <fullName evidence="7">O-antigen polymerase</fullName>
    </submittedName>
</protein>
<feature type="transmembrane region" description="Helical" evidence="5">
    <location>
        <begin position="102"/>
        <end position="120"/>
    </location>
</feature>
<dbReference type="AlphaFoldDB" id="D9QTA9"/>
<keyword evidence="3 5" id="KW-1133">Transmembrane helix</keyword>
<feature type="transmembrane region" description="Helical" evidence="5">
    <location>
        <begin position="72"/>
        <end position="90"/>
    </location>
</feature>
<evidence type="ECO:0000256" key="4">
    <source>
        <dbReference type="ARBA" id="ARBA00023136"/>
    </source>
</evidence>
<evidence type="ECO:0000313" key="8">
    <source>
        <dbReference type="Proteomes" id="UP000001661"/>
    </source>
</evidence>
<dbReference type="InterPro" id="IPR007016">
    <property type="entry name" value="O-antigen_ligase-rel_domated"/>
</dbReference>
<feature type="transmembrane region" description="Helical" evidence="5">
    <location>
        <begin position="317"/>
        <end position="341"/>
    </location>
</feature>
<accession>D9QTA9</accession>
<dbReference type="PANTHER" id="PTHR37422:SF17">
    <property type="entry name" value="O-ANTIGEN LIGASE"/>
    <property type="match status" value="1"/>
</dbReference>
<feature type="transmembrane region" description="Helical" evidence="5">
    <location>
        <begin position="157"/>
        <end position="177"/>
    </location>
</feature>
<reference evidence="7 8" key="1">
    <citation type="journal article" date="2010" name="Stand. Genomic Sci.">
        <title>Complete genome sequence of Acetohalobium arabaticum type strain (Z-7288).</title>
        <authorList>
            <person name="Sikorski J."/>
            <person name="Lapidus A."/>
            <person name="Chertkov O."/>
            <person name="Lucas S."/>
            <person name="Copeland A."/>
            <person name="Glavina Del Rio T."/>
            <person name="Nolan M."/>
            <person name="Tice H."/>
            <person name="Cheng J.F."/>
            <person name="Han C."/>
            <person name="Brambilla E."/>
            <person name="Pitluck S."/>
            <person name="Liolios K."/>
            <person name="Ivanova N."/>
            <person name="Mavromatis K."/>
            <person name="Mikhailova N."/>
            <person name="Pati A."/>
            <person name="Bruce D."/>
            <person name="Detter C."/>
            <person name="Tapia R."/>
            <person name="Goodwin L."/>
            <person name="Chen A."/>
            <person name="Palaniappan K."/>
            <person name="Land M."/>
            <person name="Hauser L."/>
            <person name="Chang Y.J."/>
            <person name="Jeffries C.D."/>
            <person name="Rohde M."/>
            <person name="Goker M."/>
            <person name="Spring S."/>
            <person name="Woyke T."/>
            <person name="Bristow J."/>
            <person name="Eisen J.A."/>
            <person name="Markowitz V."/>
            <person name="Hugenholtz P."/>
            <person name="Kyrpides N.C."/>
            <person name="Klenk H.P."/>
        </authorList>
    </citation>
    <scope>NUCLEOTIDE SEQUENCE [LARGE SCALE GENOMIC DNA]</scope>
    <source>
        <strain evidence="8">ATCC 49924 / DSM 5501 / Z-7288</strain>
    </source>
</reference>
<dbReference type="Pfam" id="PF04932">
    <property type="entry name" value="Wzy_C"/>
    <property type="match status" value="1"/>
</dbReference>
<dbReference type="GO" id="GO:0016020">
    <property type="term" value="C:membrane"/>
    <property type="evidence" value="ECO:0007669"/>
    <property type="project" value="UniProtKB-SubCell"/>
</dbReference>
<evidence type="ECO:0000256" key="1">
    <source>
        <dbReference type="ARBA" id="ARBA00004141"/>
    </source>
</evidence>
<dbReference type="RefSeq" id="WP_013279052.1">
    <property type="nucleotide sequence ID" value="NC_014378.1"/>
</dbReference>
<sequence length="404" mass="46827">MINIKKRYLENLFSFEASFLLFLNAGFFQNLGFLSFITTKIHIIIIFAIINIISGLYILFIKKKCFIKRNNFNIFVLFVIFCIYVLLSYINTYGFPKADSKFLQFMFILPWCSFASLLIIDNKKRAFRFICFLFIVGFIFSCNAIFSVLVLGNEVEGYHRVGRMSGALILLSIIFLLNFKNKKCKFMMFSLIIIYILGLFSSAHRAGVISLIMTLIVMLIFYLKKSKDSILNRKSLIYILIFIILVSGVLLKVSDKSHYLISRLNSLYYSISSGNNSRLLMYKESLKVWSKHPIFGVGIGGFSQSTGLNKWRHPHNIYIELLLEFGIIGFGLFVTYMFIWVPSIIKLNYKNDITIFSLIILFIFLFINIMISGDIVDNRLFFSLIGILTSSIFSEIRKYKKIDL</sequence>
<dbReference type="OrthoDB" id="2986506at2"/>
<gene>
    <name evidence="7" type="ordered locus">Acear_2120</name>
</gene>
<evidence type="ECO:0000259" key="6">
    <source>
        <dbReference type="Pfam" id="PF04932"/>
    </source>
</evidence>
<dbReference type="PANTHER" id="PTHR37422">
    <property type="entry name" value="TEICHURONIC ACID BIOSYNTHESIS PROTEIN TUAE"/>
    <property type="match status" value="1"/>
</dbReference>
<evidence type="ECO:0000256" key="5">
    <source>
        <dbReference type="SAM" id="Phobius"/>
    </source>
</evidence>
<evidence type="ECO:0000313" key="7">
    <source>
        <dbReference type="EMBL" id="ADL13609.1"/>
    </source>
</evidence>
<evidence type="ECO:0000256" key="2">
    <source>
        <dbReference type="ARBA" id="ARBA00022692"/>
    </source>
</evidence>
<feature type="domain" description="O-antigen ligase-related" evidence="6">
    <location>
        <begin position="192"/>
        <end position="334"/>
    </location>
</feature>
<feature type="transmembrane region" description="Helical" evidence="5">
    <location>
        <begin position="206"/>
        <end position="223"/>
    </location>
</feature>
<keyword evidence="8" id="KW-1185">Reference proteome</keyword>
<dbReference type="Proteomes" id="UP000001661">
    <property type="component" value="Chromosome"/>
</dbReference>
<name>D9QTA9_ACEAZ</name>
<organism evidence="7 8">
    <name type="scientific">Acetohalobium arabaticum (strain ATCC 49924 / DSM 5501 / Z-7288)</name>
    <dbReference type="NCBI Taxonomy" id="574087"/>
    <lineage>
        <taxon>Bacteria</taxon>
        <taxon>Bacillati</taxon>
        <taxon>Bacillota</taxon>
        <taxon>Clostridia</taxon>
        <taxon>Halanaerobiales</taxon>
        <taxon>Halobacteroidaceae</taxon>
        <taxon>Acetohalobium</taxon>
    </lineage>
</organism>
<evidence type="ECO:0000256" key="3">
    <source>
        <dbReference type="ARBA" id="ARBA00022989"/>
    </source>
</evidence>
<feature type="transmembrane region" description="Helical" evidence="5">
    <location>
        <begin position="235"/>
        <end position="254"/>
    </location>
</feature>
<dbReference type="KEGG" id="aar:Acear_2120"/>
<dbReference type="EMBL" id="CP002105">
    <property type="protein sequence ID" value="ADL13609.1"/>
    <property type="molecule type" value="Genomic_DNA"/>
</dbReference>
<feature type="transmembrane region" description="Helical" evidence="5">
    <location>
        <begin position="184"/>
        <end position="200"/>
    </location>
</feature>
<proteinExistence type="predicted"/>
<dbReference type="eggNOG" id="COG3307">
    <property type="taxonomic scope" value="Bacteria"/>
</dbReference>
<feature type="transmembrane region" description="Helical" evidence="5">
    <location>
        <begin position="379"/>
        <end position="396"/>
    </location>
</feature>
<dbReference type="InterPro" id="IPR051533">
    <property type="entry name" value="WaaL-like"/>
</dbReference>
<feature type="transmembrane region" description="Helical" evidence="5">
    <location>
        <begin position="12"/>
        <end position="29"/>
    </location>
</feature>
<dbReference type="STRING" id="574087.Acear_2120"/>
<keyword evidence="4 5" id="KW-0472">Membrane</keyword>
<dbReference type="HOGENOM" id="CLU_663336_0_0_9"/>
<comment type="subcellular location">
    <subcellularLocation>
        <location evidence="1">Membrane</location>
        <topology evidence="1">Multi-pass membrane protein</topology>
    </subcellularLocation>
</comment>
<feature type="transmembrane region" description="Helical" evidence="5">
    <location>
        <begin position="41"/>
        <end position="60"/>
    </location>
</feature>
<feature type="transmembrane region" description="Helical" evidence="5">
    <location>
        <begin position="353"/>
        <end position="373"/>
    </location>
</feature>
<feature type="transmembrane region" description="Helical" evidence="5">
    <location>
        <begin position="127"/>
        <end position="151"/>
    </location>
</feature>
<keyword evidence="2 5" id="KW-0812">Transmembrane</keyword>